<dbReference type="EMBL" id="CCXY01000407">
    <property type="protein sequence ID" value="CEG13764.1"/>
    <property type="molecule type" value="Genomic_DNA"/>
</dbReference>
<evidence type="ECO:0000313" key="2">
    <source>
        <dbReference type="EMBL" id="CEG13764.1"/>
    </source>
</evidence>
<organism evidence="1">
    <name type="scientific">groundwater metagenome</name>
    <dbReference type="NCBI Taxonomy" id="717931"/>
    <lineage>
        <taxon>unclassified sequences</taxon>
        <taxon>metagenomes</taxon>
        <taxon>ecological metagenomes</taxon>
    </lineage>
</organism>
<sequence length="148" mass="16266">MNLKLKIPMILAGIVTLILVSGCVEKTQQNDPLNKSSSLFFPVQKNQTDECMYELLSDRLVIDDNGCLRANSYLLVWPYGFSLSTEEGIIRVIDDAGKPVAHIGDKYNIGGGGGEMSNKLISKYSAQLPSDLCPGPYFIVCKYSIEVI</sequence>
<gene>
    <name evidence="1" type="ORF">MSIBF_A1350005</name>
    <name evidence="2" type="ORF">MSIBF_A4650002</name>
</gene>
<accession>A0A098E703</accession>
<dbReference type="PROSITE" id="PS51257">
    <property type="entry name" value="PROKAR_LIPOPROTEIN"/>
    <property type="match status" value="1"/>
</dbReference>
<name>A0A098E703_9ZZZZ</name>
<evidence type="ECO:0008006" key="3">
    <source>
        <dbReference type="Google" id="ProtNLM"/>
    </source>
</evidence>
<protein>
    <recommendedName>
        <fullName evidence="3">Lipoprotein</fullName>
    </recommendedName>
</protein>
<dbReference type="AlphaFoldDB" id="A0A098E703"/>
<reference evidence="1" key="1">
    <citation type="submission" date="2014-09" db="EMBL/GenBank/DDBJ databases">
        <authorList>
            <person name="Probst J Alexander"/>
        </authorList>
    </citation>
    <scope>NUCLEOTIDE SEQUENCE</scope>
</reference>
<evidence type="ECO:0000313" key="1">
    <source>
        <dbReference type="EMBL" id="CEG11259.1"/>
    </source>
</evidence>
<proteinExistence type="predicted"/>
<dbReference type="EMBL" id="CCXY01000041">
    <property type="protein sequence ID" value="CEG11259.1"/>
    <property type="molecule type" value="Genomic_DNA"/>
</dbReference>